<comment type="caution">
    <text evidence="4">The sequence shown here is derived from an EMBL/GenBank/DDBJ whole genome shotgun (WGS) entry which is preliminary data.</text>
</comment>
<dbReference type="PRINTS" id="PR00081">
    <property type="entry name" value="GDHRDH"/>
</dbReference>
<reference evidence="4 5" key="1">
    <citation type="journal article" date="2020" name="Genomics">
        <title>Complete, high-quality genomes from long-read metagenomic sequencing of two wolf lichen thalli reveals enigmatic genome architecture.</title>
        <authorList>
            <person name="McKenzie S.K."/>
            <person name="Walston R.F."/>
            <person name="Allen J.L."/>
        </authorList>
    </citation>
    <scope>NUCLEOTIDE SEQUENCE [LARGE SCALE GENOMIC DNA]</scope>
    <source>
        <strain evidence="4">WasteWater1</strain>
    </source>
</reference>
<protein>
    <recommendedName>
        <fullName evidence="6">2-deoxy-D-gluconate 3-dehydrogenase</fullName>
    </recommendedName>
</protein>
<evidence type="ECO:0000313" key="4">
    <source>
        <dbReference type="EMBL" id="KAF6222743.1"/>
    </source>
</evidence>
<dbReference type="InterPro" id="IPR002347">
    <property type="entry name" value="SDR_fam"/>
</dbReference>
<dbReference type="Proteomes" id="UP000593566">
    <property type="component" value="Unassembled WGS sequence"/>
</dbReference>
<dbReference type="Pfam" id="PF13561">
    <property type="entry name" value="adh_short_C2"/>
    <property type="match status" value="1"/>
</dbReference>
<gene>
    <name evidence="4" type="ORF">HO133_000791</name>
</gene>
<dbReference type="PANTHER" id="PTHR42760">
    <property type="entry name" value="SHORT-CHAIN DEHYDROGENASES/REDUCTASES FAMILY MEMBER"/>
    <property type="match status" value="1"/>
</dbReference>
<dbReference type="Gene3D" id="3.40.50.720">
    <property type="entry name" value="NAD(P)-binding Rossmann-like Domain"/>
    <property type="match status" value="1"/>
</dbReference>
<dbReference type="GO" id="GO:0016616">
    <property type="term" value="F:oxidoreductase activity, acting on the CH-OH group of donors, NAD or NADP as acceptor"/>
    <property type="evidence" value="ECO:0007669"/>
    <property type="project" value="TreeGrafter"/>
</dbReference>
<evidence type="ECO:0000256" key="1">
    <source>
        <dbReference type="ARBA" id="ARBA00006484"/>
    </source>
</evidence>
<keyword evidence="5" id="KW-1185">Reference proteome</keyword>
<evidence type="ECO:0000256" key="3">
    <source>
        <dbReference type="RuleBase" id="RU000363"/>
    </source>
</evidence>
<dbReference type="RefSeq" id="XP_037152089.1">
    <property type="nucleotide sequence ID" value="XM_037291727.1"/>
</dbReference>
<dbReference type="AlphaFoldDB" id="A0A8H6CG37"/>
<dbReference type="PANTHER" id="PTHR42760:SF5">
    <property type="entry name" value="2-DEHYDRO-3-DEOXY-D-GLUCONATE 5-DEHYDROGENASE"/>
    <property type="match status" value="1"/>
</dbReference>
<organism evidence="4 5">
    <name type="scientific">Letharia lupina</name>
    <dbReference type="NCBI Taxonomy" id="560253"/>
    <lineage>
        <taxon>Eukaryota</taxon>
        <taxon>Fungi</taxon>
        <taxon>Dikarya</taxon>
        <taxon>Ascomycota</taxon>
        <taxon>Pezizomycotina</taxon>
        <taxon>Lecanoromycetes</taxon>
        <taxon>OSLEUM clade</taxon>
        <taxon>Lecanoromycetidae</taxon>
        <taxon>Lecanorales</taxon>
        <taxon>Lecanorineae</taxon>
        <taxon>Parmeliaceae</taxon>
        <taxon>Letharia</taxon>
    </lineage>
</organism>
<dbReference type="InterPro" id="IPR036291">
    <property type="entry name" value="NAD(P)-bd_dom_sf"/>
</dbReference>
<evidence type="ECO:0000256" key="2">
    <source>
        <dbReference type="ARBA" id="ARBA00023002"/>
    </source>
</evidence>
<evidence type="ECO:0000313" key="5">
    <source>
        <dbReference type="Proteomes" id="UP000593566"/>
    </source>
</evidence>
<dbReference type="GeneID" id="59329209"/>
<evidence type="ECO:0008006" key="6">
    <source>
        <dbReference type="Google" id="ProtNLM"/>
    </source>
</evidence>
<keyword evidence="2" id="KW-0560">Oxidoreductase</keyword>
<accession>A0A8H6CG37</accession>
<sequence>MTSSALPSMFSLEGQTALVTGGTRGIGQAMALALAEAGADILLVQRNTTHTETKTAIEKLDRKAGIYEADLSSEESVAALVPAILHDGHRIDILLNCAGVQRRHPSHEFPSREWNEILQVNLTTVFTLCRDVGAHMLGQEPNVAGRRGSIINVASLLSFHLLSPESNTDESPGISFRTLGFPTIRLTSTPLNEVQEEMLTTRKYGRGGMTVPAYAASKGGVSQLTKALSNEWAEKGISVNAIAPGYVATEMNTALMEDEKRAKSILGRIPAGRWGTPKDFKGPVLFLASAASQYVSGECLVVDGGWMGR</sequence>
<dbReference type="EMBL" id="JACCJB010000011">
    <property type="protein sequence ID" value="KAF6222743.1"/>
    <property type="molecule type" value="Genomic_DNA"/>
</dbReference>
<comment type="similarity">
    <text evidence="1 3">Belongs to the short-chain dehydrogenases/reductases (SDR) family.</text>
</comment>
<dbReference type="PRINTS" id="PR00080">
    <property type="entry name" value="SDRFAMILY"/>
</dbReference>
<name>A0A8H6CG37_9LECA</name>
<dbReference type="Pfam" id="PF00106">
    <property type="entry name" value="adh_short"/>
    <property type="match status" value="1"/>
</dbReference>
<proteinExistence type="inferred from homology"/>
<dbReference type="SUPFAM" id="SSF51735">
    <property type="entry name" value="NAD(P)-binding Rossmann-fold domains"/>
    <property type="match status" value="1"/>
</dbReference>